<gene>
    <name evidence="2" type="ORF">CDEB00056_LOCUS15924</name>
    <name evidence="3" type="ORF">CDEB00056_LOCUS15926</name>
</gene>
<dbReference type="EMBL" id="HBIO01020677">
    <property type="protein sequence ID" value="CAE0471071.1"/>
    <property type="molecule type" value="Transcribed_RNA"/>
</dbReference>
<reference evidence="2" key="1">
    <citation type="submission" date="2021-01" db="EMBL/GenBank/DDBJ databases">
        <authorList>
            <person name="Corre E."/>
            <person name="Pelletier E."/>
            <person name="Niang G."/>
            <person name="Scheremetjew M."/>
            <person name="Finn R."/>
            <person name="Kale V."/>
            <person name="Holt S."/>
            <person name="Cochrane G."/>
            <person name="Meng A."/>
            <person name="Brown T."/>
            <person name="Cohen L."/>
        </authorList>
    </citation>
    <scope>NUCLEOTIDE SEQUENCE</scope>
    <source>
        <strain evidence="2">MM31A-1</strain>
    </source>
</reference>
<feature type="compositionally biased region" description="Low complexity" evidence="1">
    <location>
        <begin position="322"/>
        <end position="340"/>
    </location>
</feature>
<sequence length="394" mass="43427">MASKAGTVTPDIEVPIAIAAPVVRVQEPIAASKSIHKKNNPLPLLPLGWTQIDKSKRKRKRKRTGAAANDDDDDEDDDAYCCDDPICPTPNANGSTADMSTHMKDKKRKAEMERNASAEELYTTLRGKALFCLHSLDCTWFQGQFVPSQSVSLSSLSFTKGSFTSPSPIGSGVVKSMGMLARHRDDIDECLQCNDNGYREIDLTILPSRGREQPELKRGRLNHGKNSNSLKREEIVLRRLTCTGGDMLRIRTPSHEDEEEEEVTSSVSTKGIPKLAMATMDSTTNMNMVRFDAEQIITGIKVEPLVRRFFPNIVPSDVTLESSSSSSSNSNSSSSSNSSNKLLDYLPDCAVVVGEMTLRLPRKLVGARNRKRKMIDDNGGSNNDDGDDDDLWKD</sequence>
<protein>
    <submittedName>
        <fullName evidence="2">Uncharacterized protein</fullName>
    </submittedName>
</protein>
<evidence type="ECO:0000313" key="3">
    <source>
        <dbReference type="EMBL" id="CAE0471073.1"/>
    </source>
</evidence>
<proteinExistence type="predicted"/>
<feature type="compositionally biased region" description="Acidic residues" evidence="1">
    <location>
        <begin position="384"/>
        <end position="394"/>
    </location>
</feature>
<feature type="region of interest" description="Disordered" evidence="1">
    <location>
        <begin position="319"/>
        <end position="340"/>
    </location>
</feature>
<accession>A0A6S8WWV6</accession>
<feature type="region of interest" description="Disordered" evidence="1">
    <location>
        <begin position="373"/>
        <end position="394"/>
    </location>
</feature>
<feature type="compositionally biased region" description="Basic residues" evidence="1">
    <location>
        <begin position="55"/>
        <end position="64"/>
    </location>
</feature>
<evidence type="ECO:0000313" key="2">
    <source>
        <dbReference type="EMBL" id="CAE0471071.1"/>
    </source>
</evidence>
<feature type="region of interest" description="Disordered" evidence="1">
    <location>
        <begin position="251"/>
        <end position="274"/>
    </location>
</feature>
<name>A0A6S8WWV6_9STRA</name>
<organism evidence="2">
    <name type="scientific">Chaetoceros debilis</name>
    <dbReference type="NCBI Taxonomy" id="122233"/>
    <lineage>
        <taxon>Eukaryota</taxon>
        <taxon>Sar</taxon>
        <taxon>Stramenopiles</taxon>
        <taxon>Ochrophyta</taxon>
        <taxon>Bacillariophyta</taxon>
        <taxon>Coscinodiscophyceae</taxon>
        <taxon>Chaetocerotophycidae</taxon>
        <taxon>Chaetocerotales</taxon>
        <taxon>Chaetocerotaceae</taxon>
        <taxon>Chaetoceros</taxon>
    </lineage>
</organism>
<dbReference type="EMBL" id="HBIO01020679">
    <property type="protein sequence ID" value="CAE0471073.1"/>
    <property type="molecule type" value="Transcribed_RNA"/>
</dbReference>
<feature type="region of interest" description="Disordered" evidence="1">
    <location>
        <begin position="31"/>
        <end position="77"/>
    </location>
</feature>
<dbReference type="AlphaFoldDB" id="A0A6S8WWV6"/>
<evidence type="ECO:0000256" key="1">
    <source>
        <dbReference type="SAM" id="MobiDB-lite"/>
    </source>
</evidence>